<dbReference type="PROSITE" id="PS51257">
    <property type="entry name" value="PROKAR_LIPOPROTEIN"/>
    <property type="match status" value="1"/>
</dbReference>
<proteinExistence type="predicted"/>
<organism evidence="1">
    <name type="scientific">hydrothermal vent metagenome</name>
    <dbReference type="NCBI Taxonomy" id="652676"/>
    <lineage>
        <taxon>unclassified sequences</taxon>
        <taxon>metagenomes</taxon>
        <taxon>ecological metagenomes</taxon>
    </lineage>
</organism>
<evidence type="ECO:0000313" key="1">
    <source>
        <dbReference type="EMBL" id="SFV57393.1"/>
    </source>
</evidence>
<dbReference type="Gene3D" id="2.60.40.4150">
    <property type="entry name" value="Type VI secretion system, lipoprotein SciN"/>
    <property type="match status" value="1"/>
</dbReference>
<gene>
    <name evidence="1" type="ORF">MNB_SM-4-300</name>
</gene>
<dbReference type="InterPro" id="IPR038706">
    <property type="entry name" value="Type_VI_SciN-like_sf"/>
</dbReference>
<sequence>MMIKNIIQLSLFITIAIIVSACASKPTHLELVIKSTNRINLDNDNISSPLMLNFYELDSAEQFSKLDYWTLLDHGTDRLNSDLISQNKHIIIPSEEQIYKILFDEKAKFIGIIGNFRKLDANSTWKYVINLEDKTHNYVELQIDGYEIKEFE</sequence>
<accession>A0A1W1BV53</accession>
<dbReference type="EMBL" id="FPHF01000040">
    <property type="protein sequence ID" value="SFV57393.1"/>
    <property type="molecule type" value="Genomic_DNA"/>
</dbReference>
<reference evidence="1" key="1">
    <citation type="submission" date="2016-10" db="EMBL/GenBank/DDBJ databases">
        <authorList>
            <person name="de Groot N.N."/>
        </authorList>
    </citation>
    <scope>NUCLEOTIDE SEQUENCE</scope>
</reference>
<dbReference type="PANTHER" id="PTHR37625:SF4">
    <property type="entry name" value="OUTER MEMBRANE LIPOPROTEIN"/>
    <property type="match status" value="1"/>
</dbReference>
<name>A0A1W1BV53_9ZZZZ</name>
<dbReference type="InterPro" id="IPR017734">
    <property type="entry name" value="T6SS_SciN"/>
</dbReference>
<dbReference type="PANTHER" id="PTHR37625">
    <property type="entry name" value="OUTER MEMBRANE LIPOPROTEIN-RELATED"/>
    <property type="match status" value="1"/>
</dbReference>
<dbReference type="AlphaFoldDB" id="A0A1W1BV53"/>
<dbReference type="NCBIfam" id="TIGR03352">
    <property type="entry name" value="VI_chp_3"/>
    <property type="match status" value="1"/>
</dbReference>
<dbReference type="Pfam" id="PF12790">
    <property type="entry name" value="T6SS-SciN"/>
    <property type="match status" value="1"/>
</dbReference>
<protein>
    <submittedName>
        <fullName evidence="1">Type VI secretion lipoprotein/VasD</fullName>
    </submittedName>
</protein>
<keyword evidence="1" id="KW-0449">Lipoprotein</keyword>